<dbReference type="AlphaFoldDB" id="A0A1G2HZM3"/>
<dbReference type="EMBL" id="MHOT01000026">
    <property type="protein sequence ID" value="OGZ67943.1"/>
    <property type="molecule type" value="Genomic_DNA"/>
</dbReference>
<organism evidence="1 2">
    <name type="scientific">Candidatus Staskawiczbacteria bacterium RIFCSPHIGHO2_02_FULL_42_22</name>
    <dbReference type="NCBI Taxonomy" id="1802207"/>
    <lineage>
        <taxon>Bacteria</taxon>
        <taxon>Candidatus Staskawicziibacteriota</taxon>
    </lineage>
</organism>
<accession>A0A1G2HZM3</accession>
<proteinExistence type="predicted"/>
<evidence type="ECO:0000313" key="2">
    <source>
        <dbReference type="Proteomes" id="UP000178820"/>
    </source>
</evidence>
<gene>
    <name evidence="1" type="ORF">A3D44_01495</name>
</gene>
<evidence type="ECO:0000313" key="1">
    <source>
        <dbReference type="EMBL" id="OGZ67943.1"/>
    </source>
</evidence>
<name>A0A1G2HZM3_9BACT</name>
<protein>
    <submittedName>
        <fullName evidence="1">Uncharacterized protein</fullName>
    </submittedName>
</protein>
<dbReference type="STRING" id="1802207.A3D44_01495"/>
<dbReference type="Proteomes" id="UP000178820">
    <property type="component" value="Unassembled WGS sequence"/>
</dbReference>
<comment type="caution">
    <text evidence="1">The sequence shown here is derived from an EMBL/GenBank/DDBJ whole genome shotgun (WGS) entry which is preliminary data.</text>
</comment>
<reference evidence="1 2" key="1">
    <citation type="journal article" date="2016" name="Nat. Commun.">
        <title>Thousands of microbial genomes shed light on interconnected biogeochemical processes in an aquifer system.</title>
        <authorList>
            <person name="Anantharaman K."/>
            <person name="Brown C.T."/>
            <person name="Hug L.A."/>
            <person name="Sharon I."/>
            <person name="Castelle C.J."/>
            <person name="Probst A.J."/>
            <person name="Thomas B.C."/>
            <person name="Singh A."/>
            <person name="Wilkins M.J."/>
            <person name="Karaoz U."/>
            <person name="Brodie E.L."/>
            <person name="Williams K.H."/>
            <person name="Hubbard S.S."/>
            <person name="Banfield J.F."/>
        </authorList>
    </citation>
    <scope>NUCLEOTIDE SEQUENCE [LARGE SCALE GENOMIC DNA]</scope>
</reference>
<sequence length="103" mass="11571">MKIKMDSLVAINFYDNRGDSTKKRAIGKVLMGNDTIPPSNYCKVEITYPVSCKGTLIGVLLQDLKYLGHEVTSSEGTIPWEEIVLRLARELDQQQKEEVKLGT</sequence>